<feature type="transmembrane region" description="Helical" evidence="10">
    <location>
        <begin position="271"/>
        <end position="295"/>
    </location>
</feature>
<evidence type="ECO:0000256" key="9">
    <source>
        <dbReference type="ARBA" id="ARBA00023136"/>
    </source>
</evidence>
<dbReference type="Proteomes" id="UP000095038">
    <property type="component" value="Unassembled WGS sequence"/>
</dbReference>
<dbReference type="OrthoDB" id="5589195at2759"/>
<dbReference type="GO" id="GO:0009060">
    <property type="term" value="P:aerobic respiration"/>
    <property type="evidence" value="ECO:0007669"/>
    <property type="project" value="EnsemblFungi"/>
</dbReference>
<evidence type="ECO:0000256" key="5">
    <source>
        <dbReference type="ARBA" id="ARBA00022679"/>
    </source>
</evidence>
<evidence type="ECO:0000256" key="3">
    <source>
        <dbReference type="ARBA" id="ARBA00008715"/>
    </source>
</evidence>
<accession>A0A1D2VDY3</accession>
<feature type="transmembrane region" description="Helical" evidence="10">
    <location>
        <begin position="214"/>
        <end position="239"/>
    </location>
</feature>
<evidence type="ECO:0000256" key="2">
    <source>
        <dbReference type="ARBA" id="ARBA00004922"/>
    </source>
</evidence>
<keyword evidence="6 10" id="KW-0812">Transmembrane</keyword>
<dbReference type="RefSeq" id="XP_020046116.1">
    <property type="nucleotide sequence ID" value="XM_020190715.1"/>
</dbReference>
<evidence type="ECO:0000256" key="10">
    <source>
        <dbReference type="RuleBase" id="RU363110"/>
    </source>
</evidence>
<evidence type="ECO:0000256" key="6">
    <source>
        <dbReference type="ARBA" id="ARBA00022692"/>
    </source>
</evidence>
<keyword evidence="9 10" id="KW-0472">Membrane</keyword>
<evidence type="ECO:0000256" key="8">
    <source>
        <dbReference type="ARBA" id="ARBA00022989"/>
    </source>
</evidence>
<keyword evidence="7 10" id="KW-0256">Endoplasmic reticulum</keyword>
<dbReference type="FunCoup" id="A0A1D2VDY3">
    <property type="interactions" value="952"/>
</dbReference>
<evidence type="ECO:0000313" key="11">
    <source>
        <dbReference type="EMBL" id="ODV59809.1"/>
    </source>
</evidence>
<feature type="transmembrane region" description="Helical" evidence="10">
    <location>
        <begin position="37"/>
        <end position="58"/>
    </location>
</feature>
<gene>
    <name evidence="11" type="ORF">ASCRUDRAFT_36850</name>
</gene>
<name>A0A1D2VDY3_9ASCO</name>
<dbReference type="UniPathway" id="UPA00378"/>
<evidence type="ECO:0000256" key="7">
    <source>
        <dbReference type="ARBA" id="ARBA00022824"/>
    </source>
</evidence>
<comment type="subcellular location">
    <subcellularLocation>
        <location evidence="1 10">Endoplasmic reticulum membrane</location>
        <topology evidence="1 10">Multi-pass membrane protein</topology>
    </subcellularLocation>
</comment>
<keyword evidence="8 10" id="KW-1133">Transmembrane helix</keyword>
<comment type="pathway">
    <text evidence="2 10">Protein modification; protein glycosylation.</text>
</comment>
<dbReference type="STRING" id="1344418.A0A1D2VDY3"/>
<dbReference type="PANTHER" id="PTHR12413">
    <property type="entry name" value="DOLICHYL GLYCOSYLTRANSFERASE"/>
    <property type="match status" value="1"/>
</dbReference>
<dbReference type="Pfam" id="PF03155">
    <property type="entry name" value="Alg6_Alg8"/>
    <property type="match status" value="1"/>
</dbReference>
<dbReference type="EMBL" id="KV454484">
    <property type="protein sequence ID" value="ODV59809.1"/>
    <property type="molecule type" value="Genomic_DNA"/>
</dbReference>
<feature type="transmembrane region" description="Helical" evidence="10">
    <location>
        <begin position="514"/>
        <end position="534"/>
    </location>
</feature>
<dbReference type="InterPro" id="IPR004856">
    <property type="entry name" value="Glyco_trans_ALG6/ALG8"/>
</dbReference>
<keyword evidence="12" id="KW-1185">Reference proteome</keyword>
<keyword evidence="4 10" id="KW-0328">Glycosyltransferase</keyword>
<organism evidence="11 12">
    <name type="scientific">Ascoidea rubescens DSM 1968</name>
    <dbReference type="NCBI Taxonomy" id="1344418"/>
    <lineage>
        <taxon>Eukaryota</taxon>
        <taxon>Fungi</taxon>
        <taxon>Dikarya</taxon>
        <taxon>Ascomycota</taxon>
        <taxon>Saccharomycotina</taxon>
        <taxon>Saccharomycetes</taxon>
        <taxon>Ascoideaceae</taxon>
        <taxon>Ascoidea</taxon>
    </lineage>
</organism>
<evidence type="ECO:0000313" key="12">
    <source>
        <dbReference type="Proteomes" id="UP000095038"/>
    </source>
</evidence>
<dbReference type="GO" id="GO:0042281">
    <property type="term" value="F:dolichyl pyrophosphate Man9GlcNAc2 alpha-1,3-glucosyltransferase activity"/>
    <property type="evidence" value="ECO:0007669"/>
    <property type="project" value="EnsemblFungi"/>
</dbReference>
<feature type="transmembrane region" description="Helical" evidence="10">
    <location>
        <begin position="482"/>
        <end position="502"/>
    </location>
</feature>
<feature type="transmembrane region" description="Helical" evidence="10">
    <location>
        <begin position="349"/>
        <end position="368"/>
    </location>
</feature>
<reference evidence="12" key="1">
    <citation type="submission" date="2016-05" db="EMBL/GenBank/DDBJ databases">
        <title>Comparative genomics of biotechnologically important yeasts.</title>
        <authorList>
            <consortium name="DOE Joint Genome Institute"/>
            <person name="Riley R."/>
            <person name="Haridas S."/>
            <person name="Wolfe K.H."/>
            <person name="Lopes M.R."/>
            <person name="Hittinger C.T."/>
            <person name="Goker M."/>
            <person name="Salamov A."/>
            <person name="Wisecaver J."/>
            <person name="Long T.M."/>
            <person name="Aerts A.L."/>
            <person name="Barry K."/>
            <person name="Choi C."/>
            <person name="Clum A."/>
            <person name="Coughlan A.Y."/>
            <person name="Deshpande S."/>
            <person name="Douglass A.P."/>
            <person name="Hanson S.J."/>
            <person name="Klenk H.-P."/>
            <person name="Labutti K."/>
            <person name="Lapidus A."/>
            <person name="Lindquist E."/>
            <person name="Lipzen A."/>
            <person name="Meier-Kolthoff J.P."/>
            <person name="Ohm R.A."/>
            <person name="Otillar R.P."/>
            <person name="Pangilinan J."/>
            <person name="Peng Y."/>
            <person name="Rokas A."/>
            <person name="Rosa C.A."/>
            <person name="Scheuner C."/>
            <person name="Sibirny A.A."/>
            <person name="Slot J.C."/>
            <person name="Stielow J.B."/>
            <person name="Sun H."/>
            <person name="Kurtzman C.P."/>
            <person name="Blackwell M."/>
            <person name="Grigoriev I.V."/>
            <person name="Jeffries T.W."/>
        </authorList>
    </citation>
    <scope>NUCLEOTIDE SEQUENCE [LARGE SCALE GENOMIC DNA]</scope>
    <source>
        <strain evidence="12">DSM 1968</strain>
    </source>
</reference>
<comment type="similarity">
    <text evidence="3 10">Belongs to the ALG6/ALG8 glucosyltransferase family.</text>
</comment>
<protein>
    <recommendedName>
        <fullName evidence="10">Alpha-1,3-glucosyltransferase</fullName>
        <ecNumber evidence="10">2.4.1.-</ecNumber>
    </recommendedName>
</protein>
<feature type="transmembrane region" description="Helical" evidence="10">
    <location>
        <begin position="142"/>
        <end position="164"/>
    </location>
</feature>
<dbReference type="AlphaFoldDB" id="A0A1D2VDY3"/>
<dbReference type="EC" id="2.4.1.-" evidence="10"/>
<feature type="transmembrane region" description="Helical" evidence="10">
    <location>
        <begin position="442"/>
        <end position="461"/>
    </location>
</feature>
<keyword evidence="5 10" id="KW-0808">Transferase</keyword>
<evidence type="ECO:0000256" key="1">
    <source>
        <dbReference type="ARBA" id="ARBA00004477"/>
    </source>
</evidence>
<dbReference type="GO" id="GO:0018279">
    <property type="term" value="P:protein N-linked glycosylation via asparagine"/>
    <property type="evidence" value="ECO:0007669"/>
    <property type="project" value="EnsemblFungi"/>
</dbReference>
<sequence>MDFHQRQQERLSSKSVFYNSPCYEFLSPFRPVQNQWVIKYIITIFAILIRSAVSLGGYSGHANPPFFGDFEAQRHWLDLTINLPISKWYYYKLGYWGLDYPPLTAYHSYFFGFIGKFIRPGWFQLDNTNGIENDDLKNFMRLTVLISDVLIYFSAVYFFTFCFFKSNKKITTNGSQGWKKFNSLNQSITIVLILFQPCLILIDHGHFQYNSVMLGLVLFSIVSLLYDQLSIASFFFILAISFKQMALYYSPVIFFYILSLCFNPFQKRFDFPRLFAVAFSVILTLVVMFAPLVIFNNNFKDGLLNIKQALIRIFPFERGLFEDKVANFWCVTNILVKYRTLFDLSTLKTLSLGFTLLSILPSCLVIYFHPRKNLIPIAFASCSWGFYFFSFQVHEKSILLPLMPTTLLLSNVNDDEIFKMVCWVNNIGLFSLYPLLKKDELVLQYFVIGFLMNWLIGNLNINCVVNNFKNLFKVKENSIKNWSINFVIISSTVLALILHGMEVFLNPPSRYPDLWVVLNISFSFACFSTFWFWLNIRMFQIRNN</sequence>
<feature type="transmembrane region" description="Helical" evidence="10">
    <location>
        <begin position="184"/>
        <end position="202"/>
    </location>
</feature>
<dbReference type="GeneID" id="30964351"/>
<proteinExistence type="inferred from homology"/>
<evidence type="ECO:0000256" key="4">
    <source>
        <dbReference type="ARBA" id="ARBA00022676"/>
    </source>
</evidence>
<dbReference type="GO" id="GO:0005789">
    <property type="term" value="C:endoplasmic reticulum membrane"/>
    <property type="evidence" value="ECO:0007669"/>
    <property type="project" value="UniProtKB-SubCell"/>
</dbReference>
<feature type="transmembrane region" description="Helical" evidence="10">
    <location>
        <begin position="246"/>
        <end position="265"/>
    </location>
</feature>
<dbReference type="PANTHER" id="PTHR12413:SF1">
    <property type="entry name" value="DOLICHYL PYROPHOSPHATE MAN9GLCNAC2 ALPHA-1,3-GLUCOSYLTRANSFERASE"/>
    <property type="match status" value="1"/>
</dbReference>
<dbReference type="InParanoid" id="A0A1D2VDY3"/>